<feature type="domain" description="Low molecular weight protein antigen 6 PH" evidence="1">
    <location>
        <begin position="26"/>
        <end position="93"/>
    </location>
</feature>
<name>A0A8J3VFI9_9ACTN</name>
<dbReference type="Pfam" id="PF10756">
    <property type="entry name" value="bPH_6"/>
    <property type="match status" value="1"/>
</dbReference>
<dbReference type="Proteomes" id="UP000612899">
    <property type="component" value="Unassembled WGS sequence"/>
</dbReference>
<evidence type="ECO:0000313" key="2">
    <source>
        <dbReference type="EMBL" id="GIH04570.1"/>
    </source>
</evidence>
<organism evidence="2 3">
    <name type="scientific">Rhizocola hellebori</name>
    <dbReference type="NCBI Taxonomy" id="1392758"/>
    <lineage>
        <taxon>Bacteria</taxon>
        <taxon>Bacillati</taxon>
        <taxon>Actinomycetota</taxon>
        <taxon>Actinomycetes</taxon>
        <taxon>Micromonosporales</taxon>
        <taxon>Micromonosporaceae</taxon>
        <taxon>Rhizocola</taxon>
    </lineage>
</organism>
<dbReference type="AlphaFoldDB" id="A0A8J3VFI9"/>
<evidence type="ECO:0000259" key="1">
    <source>
        <dbReference type="Pfam" id="PF10756"/>
    </source>
</evidence>
<keyword evidence="3" id="KW-1185">Reference proteome</keyword>
<evidence type="ECO:0000313" key="3">
    <source>
        <dbReference type="Proteomes" id="UP000612899"/>
    </source>
</evidence>
<reference evidence="2" key="1">
    <citation type="submission" date="2021-01" db="EMBL/GenBank/DDBJ databases">
        <title>Whole genome shotgun sequence of Rhizocola hellebori NBRC 109834.</title>
        <authorList>
            <person name="Komaki H."/>
            <person name="Tamura T."/>
        </authorList>
    </citation>
    <scope>NUCLEOTIDE SEQUENCE</scope>
    <source>
        <strain evidence="2">NBRC 109834</strain>
    </source>
</reference>
<comment type="caution">
    <text evidence="2">The sequence shown here is derived from an EMBL/GenBank/DDBJ whole genome shotgun (WGS) entry which is preliminary data.</text>
</comment>
<proteinExistence type="predicted"/>
<protein>
    <recommendedName>
        <fullName evidence="1">Low molecular weight protein antigen 6 PH domain-containing protein</fullName>
    </recommendedName>
</protein>
<dbReference type="EMBL" id="BONY01000013">
    <property type="protein sequence ID" value="GIH04570.1"/>
    <property type="molecule type" value="Genomic_DNA"/>
</dbReference>
<dbReference type="InterPro" id="IPR019692">
    <property type="entry name" value="CFP-6_PH"/>
</dbReference>
<gene>
    <name evidence="2" type="ORF">Rhe02_26370</name>
</gene>
<sequence length="100" mass="10458">MSVAAEGGWLMLVPLVPLSVAVWAWRAGTDVNTYGLRVRALLGNRVVSWDDVEALLPDEKGGVAAALINGTVLRLTAVRTADLPRLLEASGKAPAEAPAV</sequence>
<accession>A0A8J3VFI9</accession>